<dbReference type="AlphaFoldDB" id="A0A699XTY3"/>
<gene>
    <name evidence="1" type="ORF">Tci_932370</name>
</gene>
<feature type="non-terminal residue" evidence="1">
    <location>
        <position position="1"/>
    </location>
</feature>
<reference evidence="1" key="1">
    <citation type="journal article" date="2019" name="Sci. Rep.">
        <title>Draft genome of Tanacetum cinerariifolium, the natural source of mosquito coil.</title>
        <authorList>
            <person name="Yamashiro T."/>
            <person name="Shiraishi A."/>
            <person name="Satake H."/>
            <person name="Nakayama K."/>
        </authorList>
    </citation>
    <scope>NUCLEOTIDE SEQUENCE</scope>
</reference>
<sequence>RIAAGEHRVHAAGAVDARVGGHVVDGAVEGEVDRQGRVFAVVMQQLRVCQEHGAALRRVSGRNLS</sequence>
<comment type="caution">
    <text evidence="1">The sequence shown here is derived from an EMBL/GenBank/DDBJ whole genome shotgun (WGS) entry which is preliminary data.</text>
</comment>
<accession>A0A699XTY3</accession>
<dbReference type="EMBL" id="BKCJ011877203">
    <property type="protein sequence ID" value="GFD60401.1"/>
    <property type="molecule type" value="Genomic_DNA"/>
</dbReference>
<protein>
    <submittedName>
        <fullName evidence="1">Uncharacterized protein</fullName>
    </submittedName>
</protein>
<proteinExistence type="predicted"/>
<name>A0A699XTY3_TANCI</name>
<organism evidence="1">
    <name type="scientific">Tanacetum cinerariifolium</name>
    <name type="common">Dalmatian daisy</name>
    <name type="synonym">Chrysanthemum cinerariifolium</name>
    <dbReference type="NCBI Taxonomy" id="118510"/>
    <lineage>
        <taxon>Eukaryota</taxon>
        <taxon>Viridiplantae</taxon>
        <taxon>Streptophyta</taxon>
        <taxon>Embryophyta</taxon>
        <taxon>Tracheophyta</taxon>
        <taxon>Spermatophyta</taxon>
        <taxon>Magnoliopsida</taxon>
        <taxon>eudicotyledons</taxon>
        <taxon>Gunneridae</taxon>
        <taxon>Pentapetalae</taxon>
        <taxon>asterids</taxon>
        <taxon>campanulids</taxon>
        <taxon>Asterales</taxon>
        <taxon>Asteraceae</taxon>
        <taxon>Asteroideae</taxon>
        <taxon>Anthemideae</taxon>
        <taxon>Anthemidinae</taxon>
        <taxon>Tanacetum</taxon>
    </lineage>
</organism>
<evidence type="ECO:0000313" key="1">
    <source>
        <dbReference type="EMBL" id="GFD60401.1"/>
    </source>
</evidence>